<evidence type="ECO:0000256" key="2">
    <source>
        <dbReference type="ARBA" id="ARBA00023125"/>
    </source>
</evidence>
<dbReference type="SMART" id="SM00418">
    <property type="entry name" value="HTH_ARSR"/>
    <property type="match status" value="1"/>
</dbReference>
<name>A0ABW3TY92_9BACL</name>
<dbReference type="EMBL" id="JBHTLT010000047">
    <property type="protein sequence ID" value="MFD1205477.1"/>
    <property type="molecule type" value="Genomic_DNA"/>
</dbReference>
<organism evidence="5 6">
    <name type="scientific">Sporosarcina contaminans</name>
    <dbReference type="NCBI Taxonomy" id="633403"/>
    <lineage>
        <taxon>Bacteria</taxon>
        <taxon>Bacillati</taxon>
        <taxon>Bacillota</taxon>
        <taxon>Bacilli</taxon>
        <taxon>Bacillales</taxon>
        <taxon>Caryophanaceae</taxon>
        <taxon>Sporosarcina</taxon>
    </lineage>
</organism>
<sequence>MNTLSITGKKRESYQIEFEHSLLWESALGIAAITNIPLLDTLEKEKEFEKIISEMPGELKNELDYVEKNNTWKSLLQLLHMFNGSTLEQFTEFIQQLSAEELCYNCLPYIGNKLQKIRRQASKGDLHAMNALQKATKDNPFFPSYIEFIFHVDKQQLKKHLCDVITLWYNLVIFPQSEELFEIIERDLLEKRTMAVKMNAEEFVAWATNGSEYIPEPGVYRVLFIPQMTYRPWTIVSDIEGTKVFYYPIPNYNIYPNDPYLPDYLLIQKFKALGDEVRLRMVKLLSEDDYTLKEISERLDLGKSTAHHHLKILRAASLVGIKTSKYTIKENSVTSLSKELQLYLKQ</sequence>
<dbReference type="Pfam" id="PF01022">
    <property type="entry name" value="HTH_5"/>
    <property type="match status" value="1"/>
</dbReference>
<dbReference type="InterPro" id="IPR051081">
    <property type="entry name" value="HTH_MetalResp_TranReg"/>
</dbReference>
<accession>A0ABW3TY92</accession>
<evidence type="ECO:0000256" key="1">
    <source>
        <dbReference type="ARBA" id="ARBA00023015"/>
    </source>
</evidence>
<evidence type="ECO:0000313" key="5">
    <source>
        <dbReference type="EMBL" id="MFD1205477.1"/>
    </source>
</evidence>
<reference evidence="6" key="1">
    <citation type="journal article" date="2019" name="Int. J. Syst. Evol. Microbiol.">
        <title>The Global Catalogue of Microorganisms (GCM) 10K type strain sequencing project: providing services to taxonomists for standard genome sequencing and annotation.</title>
        <authorList>
            <consortium name="The Broad Institute Genomics Platform"/>
            <consortium name="The Broad Institute Genome Sequencing Center for Infectious Disease"/>
            <person name="Wu L."/>
            <person name="Ma J."/>
        </authorList>
    </citation>
    <scope>NUCLEOTIDE SEQUENCE [LARGE SCALE GENOMIC DNA]</scope>
    <source>
        <strain evidence="6">CCUG 53915</strain>
    </source>
</reference>
<evidence type="ECO:0000259" key="4">
    <source>
        <dbReference type="PROSITE" id="PS50987"/>
    </source>
</evidence>
<dbReference type="PROSITE" id="PS50987">
    <property type="entry name" value="HTH_ARSR_2"/>
    <property type="match status" value="1"/>
</dbReference>
<dbReference type="Proteomes" id="UP001597231">
    <property type="component" value="Unassembled WGS sequence"/>
</dbReference>
<dbReference type="InterPro" id="IPR036390">
    <property type="entry name" value="WH_DNA-bd_sf"/>
</dbReference>
<dbReference type="CDD" id="cd00090">
    <property type="entry name" value="HTH_ARSR"/>
    <property type="match status" value="1"/>
</dbReference>
<dbReference type="InterPro" id="IPR001845">
    <property type="entry name" value="HTH_ArsR_DNA-bd_dom"/>
</dbReference>
<dbReference type="RefSeq" id="WP_381480659.1">
    <property type="nucleotide sequence ID" value="NZ_JBHTLT010000047.1"/>
</dbReference>
<evidence type="ECO:0000313" key="6">
    <source>
        <dbReference type="Proteomes" id="UP001597231"/>
    </source>
</evidence>
<keyword evidence="6" id="KW-1185">Reference proteome</keyword>
<keyword evidence="3" id="KW-0804">Transcription</keyword>
<dbReference type="InterPro" id="IPR011991">
    <property type="entry name" value="ArsR-like_HTH"/>
</dbReference>
<dbReference type="Gene3D" id="1.10.10.10">
    <property type="entry name" value="Winged helix-like DNA-binding domain superfamily/Winged helix DNA-binding domain"/>
    <property type="match status" value="1"/>
</dbReference>
<dbReference type="PANTHER" id="PTHR33154:SF18">
    <property type="entry name" value="ARSENICAL RESISTANCE OPERON REPRESSOR"/>
    <property type="match status" value="1"/>
</dbReference>
<dbReference type="SUPFAM" id="SSF46785">
    <property type="entry name" value="Winged helix' DNA-binding domain"/>
    <property type="match status" value="1"/>
</dbReference>
<evidence type="ECO:0000256" key="3">
    <source>
        <dbReference type="ARBA" id="ARBA00023163"/>
    </source>
</evidence>
<comment type="caution">
    <text evidence="5">The sequence shown here is derived from an EMBL/GenBank/DDBJ whole genome shotgun (WGS) entry which is preliminary data.</text>
</comment>
<dbReference type="PRINTS" id="PR00778">
    <property type="entry name" value="HTHARSR"/>
</dbReference>
<keyword evidence="1" id="KW-0805">Transcription regulation</keyword>
<gene>
    <name evidence="5" type="ORF">ACFQ38_10240</name>
</gene>
<protein>
    <submittedName>
        <fullName evidence="5">ArsR/SmtB family transcription factor</fullName>
    </submittedName>
</protein>
<dbReference type="PANTHER" id="PTHR33154">
    <property type="entry name" value="TRANSCRIPTIONAL REGULATOR, ARSR FAMILY"/>
    <property type="match status" value="1"/>
</dbReference>
<dbReference type="InterPro" id="IPR036388">
    <property type="entry name" value="WH-like_DNA-bd_sf"/>
</dbReference>
<proteinExistence type="predicted"/>
<feature type="domain" description="HTH arsR-type" evidence="4">
    <location>
        <begin position="258"/>
        <end position="346"/>
    </location>
</feature>
<keyword evidence="2" id="KW-0238">DNA-binding</keyword>